<dbReference type="Proteomes" id="UP000306630">
    <property type="component" value="Unassembled WGS sequence"/>
</dbReference>
<evidence type="ECO:0000256" key="3">
    <source>
        <dbReference type="SAM" id="Phobius"/>
    </source>
</evidence>
<reference evidence="5 6" key="1">
    <citation type="submission" date="2019-04" db="EMBL/GenBank/DDBJ databases">
        <title>Microbes associate with the intestines of laboratory mice.</title>
        <authorList>
            <person name="Navarre W."/>
            <person name="Wong E."/>
            <person name="Huang K."/>
            <person name="Tropini C."/>
            <person name="Ng K."/>
            <person name="Yu B."/>
        </authorList>
    </citation>
    <scope>NUCLEOTIDE SEQUENCE [LARGE SCALE GENOMIC DNA]</scope>
    <source>
        <strain evidence="5 6">NM06_A21</strain>
    </source>
</reference>
<evidence type="ECO:0000256" key="1">
    <source>
        <dbReference type="ARBA" id="ARBA00022612"/>
    </source>
</evidence>
<proteinExistence type="predicted"/>
<keyword evidence="2" id="KW-0175">Coiled coil</keyword>
<gene>
    <name evidence="5" type="ORF">E5333_04950</name>
</gene>
<keyword evidence="3" id="KW-1133">Transmembrane helix</keyword>
<evidence type="ECO:0000259" key="4">
    <source>
        <dbReference type="Pfam" id="PF10145"/>
    </source>
</evidence>
<dbReference type="AlphaFoldDB" id="A0A4S2FZY7"/>
<feature type="coiled-coil region" evidence="2">
    <location>
        <begin position="703"/>
        <end position="730"/>
    </location>
</feature>
<sequence>MAKAIEFEIKIKGNSGVLKTITVEATNADEAIGRIVESASSAGDALRRMAENSLIFDTSVRALENLNGIVSGLANPYNSFETAMRAANTMAGKNEEGFSRLTDTISEMSAVIPKTREELADGLYQAISNGVPEDNWISFLDRSARSSVGGIANLGETVAVTSTIIKNYGRSWDEAGSIQDKIQMTAKNGVTTFGLLAQALPRVTGSAAQLGVEIDELMAVFATTTGVTGNTAEVSTQLGAVLNSLIKPTAEATKAADAMGIQFDAASIKAAGGFENFLTQLDESVQAYATSSGQLSQTIYGQLFGSAEALRLLGSLTGEQKDKFSQNIKAMADSAGSIDEAFDQMSSTGDSWAQKVKNWTQQHMDWVGAIASTAAPLVELGANTGSLLLSMAQLYGLVGKIKAGIAAWNIVTKAAAATQVAVATATKVWSVAQIALNAILTANPIGVIIMAVAALVAGIMLAYDQCEGFRKICDQVWDVVKQVASAIWDYLVIAFEKVSEVVKKAWEWVKAFFGIEDESSAREVADGLERQADGMERLADATEKATAAGIANGKSLDWQKMSYQELGKAIEAQKEKVARLAGTGSPQASQEAARLRQMEARYKSLGRNYGLSDASGEYDGKALIANARSYNELANNITYYQNRLDRLAPSETEEIRRLSGLIVAAEREQEAIKHLQEAYSQPAELKSLADVDGAIELRQKLMNSASAEQIANYKAEISALEALKREMLDMSHVPMAVEEIETYNQLEAELSYYQDALRYAGAAEREEIQKRINELNNLKKSWDEALSVLKTPADIGALDNIAGLEEAISIYSARIKGASDDELVALRRTTLALEEKLAAKKRLALIPESQMETERLSGLTGRKLTMELQLIGLDGVKSRLRDLRRMLEDTRNPLTEEQRRDTINQVEAWEEYEQQLLRSNFQIKDAWGGVRGLGDGMRGLSDAVRGDGDAWEKVTGIVDSAISVYESANQVVRMAGVISRILGIAKNEEAVSTITATTATTAGATAGTAAAAQEAAASGVVTTAKVAEAGAKTMAAHASIPWVGIAIAGGMIAAMTGIMLSLPKFADGGIAYGPTLGIFGEYAGAAHNPEVVAPLDKLRALIGPAMVTIPNGRLEIVARGREMYGVIRTEELIRSRR</sequence>
<dbReference type="RefSeq" id="WP_135992962.1">
    <property type="nucleotide sequence ID" value="NZ_SRYD01000015.1"/>
</dbReference>
<dbReference type="PANTHER" id="PTHR37813">
    <property type="entry name" value="FELS-2 PROPHAGE PROTEIN"/>
    <property type="match status" value="1"/>
</dbReference>
<evidence type="ECO:0000313" key="6">
    <source>
        <dbReference type="Proteomes" id="UP000306630"/>
    </source>
</evidence>
<keyword evidence="1" id="KW-1188">Viral release from host cell</keyword>
<dbReference type="Pfam" id="PF10145">
    <property type="entry name" value="PhageMin_Tail"/>
    <property type="match status" value="1"/>
</dbReference>
<accession>A0A4S2FZY7</accession>
<protein>
    <submittedName>
        <fullName evidence="5">Phage tail tape measure protein</fullName>
    </submittedName>
</protein>
<feature type="transmembrane region" description="Helical" evidence="3">
    <location>
        <begin position="445"/>
        <end position="463"/>
    </location>
</feature>
<organism evidence="5 6">
    <name type="scientific">Muribaculum intestinale</name>
    <dbReference type="NCBI Taxonomy" id="1796646"/>
    <lineage>
        <taxon>Bacteria</taxon>
        <taxon>Pseudomonadati</taxon>
        <taxon>Bacteroidota</taxon>
        <taxon>Bacteroidia</taxon>
        <taxon>Bacteroidales</taxon>
        <taxon>Muribaculaceae</taxon>
        <taxon>Muribaculum</taxon>
    </lineage>
</organism>
<evidence type="ECO:0000313" key="5">
    <source>
        <dbReference type="EMBL" id="TGY74978.1"/>
    </source>
</evidence>
<feature type="domain" description="Phage tail tape measure protein" evidence="4">
    <location>
        <begin position="103"/>
        <end position="305"/>
    </location>
</feature>
<feature type="transmembrane region" description="Helical" evidence="3">
    <location>
        <begin position="1042"/>
        <end position="1062"/>
    </location>
</feature>
<dbReference type="NCBIfam" id="TIGR01760">
    <property type="entry name" value="tape_meas_TP901"/>
    <property type="match status" value="1"/>
</dbReference>
<keyword evidence="3" id="KW-0812">Transmembrane</keyword>
<keyword evidence="3" id="KW-0472">Membrane</keyword>
<evidence type="ECO:0000256" key="2">
    <source>
        <dbReference type="SAM" id="Coils"/>
    </source>
</evidence>
<dbReference type="PANTHER" id="PTHR37813:SF1">
    <property type="entry name" value="FELS-2 PROPHAGE PROTEIN"/>
    <property type="match status" value="1"/>
</dbReference>
<comment type="caution">
    <text evidence="5">The sequence shown here is derived from an EMBL/GenBank/DDBJ whole genome shotgun (WGS) entry which is preliminary data.</text>
</comment>
<dbReference type="EMBL" id="SRYD01000015">
    <property type="protein sequence ID" value="TGY74978.1"/>
    <property type="molecule type" value="Genomic_DNA"/>
</dbReference>
<dbReference type="InterPro" id="IPR010090">
    <property type="entry name" value="Phage_tape_meas"/>
</dbReference>
<name>A0A4S2FZY7_9BACT</name>